<keyword evidence="2" id="KW-1185">Reference proteome</keyword>
<name>A0ABW6AIL8_9BACT</name>
<evidence type="ECO:0000313" key="1">
    <source>
        <dbReference type="EMBL" id="MFD2934484.1"/>
    </source>
</evidence>
<proteinExistence type="predicted"/>
<protein>
    <recommendedName>
        <fullName evidence="3">DUF4251 domain-containing protein</fullName>
    </recommendedName>
</protein>
<accession>A0ABW6AIL8</accession>
<gene>
    <name evidence="1" type="ORF">ACFS25_11880</name>
</gene>
<organism evidence="1 2">
    <name type="scientific">Spirosoma flavum</name>
    <dbReference type="NCBI Taxonomy" id="2048557"/>
    <lineage>
        <taxon>Bacteria</taxon>
        <taxon>Pseudomonadati</taxon>
        <taxon>Bacteroidota</taxon>
        <taxon>Cytophagia</taxon>
        <taxon>Cytophagales</taxon>
        <taxon>Cytophagaceae</taxon>
        <taxon>Spirosoma</taxon>
    </lineage>
</organism>
<sequence length="201" mass="22598">MKNILCVLSLLTFFDCSNKDKTHQPTGTETVQRMQDTVETSRVQSGGIVSDKPLSKNDISARAATWTYEEIVDKPGSTIYKASITSPNILDFTFPYAGGSTATLTIRHRNEHNTVYLEVSKGQFNRSFQGGNARIRFDNKPSTNYSFSAAENGRANIIFFDSEQALIDRIQAADKLLIDVEFYAQGRRQIEFRTAGLNWDH</sequence>
<reference evidence="2" key="1">
    <citation type="journal article" date="2019" name="Int. J. Syst. Evol. Microbiol.">
        <title>The Global Catalogue of Microorganisms (GCM) 10K type strain sequencing project: providing services to taxonomists for standard genome sequencing and annotation.</title>
        <authorList>
            <consortium name="The Broad Institute Genomics Platform"/>
            <consortium name="The Broad Institute Genome Sequencing Center for Infectious Disease"/>
            <person name="Wu L."/>
            <person name="Ma J."/>
        </authorList>
    </citation>
    <scope>NUCLEOTIDE SEQUENCE [LARGE SCALE GENOMIC DNA]</scope>
    <source>
        <strain evidence="2">KCTC 52490</strain>
    </source>
</reference>
<evidence type="ECO:0008006" key="3">
    <source>
        <dbReference type="Google" id="ProtNLM"/>
    </source>
</evidence>
<dbReference type="Proteomes" id="UP001597512">
    <property type="component" value="Unassembled WGS sequence"/>
</dbReference>
<dbReference type="EMBL" id="JBHUOM010000002">
    <property type="protein sequence ID" value="MFD2934484.1"/>
    <property type="molecule type" value="Genomic_DNA"/>
</dbReference>
<dbReference type="RefSeq" id="WP_381500421.1">
    <property type="nucleotide sequence ID" value="NZ_JBHUOM010000002.1"/>
</dbReference>
<comment type="caution">
    <text evidence="1">The sequence shown here is derived from an EMBL/GenBank/DDBJ whole genome shotgun (WGS) entry which is preliminary data.</text>
</comment>
<evidence type="ECO:0000313" key="2">
    <source>
        <dbReference type="Proteomes" id="UP001597512"/>
    </source>
</evidence>